<keyword evidence="1" id="KW-0732">Signal</keyword>
<organism evidence="5 6">
    <name type="scientific">Pseudolysinimonas yzui</name>
    <dbReference type="NCBI Taxonomy" id="2708254"/>
    <lineage>
        <taxon>Bacteria</taxon>
        <taxon>Bacillati</taxon>
        <taxon>Actinomycetota</taxon>
        <taxon>Actinomycetes</taxon>
        <taxon>Micrococcales</taxon>
        <taxon>Microbacteriaceae</taxon>
        <taxon>Pseudolysinimonas</taxon>
    </lineage>
</organism>
<feature type="transmembrane region" description="Helical" evidence="3">
    <location>
        <begin position="137"/>
        <end position="156"/>
    </location>
</feature>
<dbReference type="InterPro" id="IPR019533">
    <property type="entry name" value="Peptidase_S26"/>
</dbReference>
<evidence type="ECO:0000256" key="1">
    <source>
        <dbReference type="ARBA" id="ARBA00022729"/>
    </source>
</evidence>
<evidence type="ECO:0000313" key="5">
    <source>
        <dbReference type="EMBL" id="GHF05122.1"/>
    </source>
</evidence>
<gene>
    <name evidence="5" type="ORF">GCM10011600_02000</name>
</gene>
<dbReference type="Pfam" id="PF13385">
    <property type="entry name" value="Laminin_G_3"/>
    <property type="match status" value="1"/>
</dbReference>
<keyword evidence="3" id="KW-0812">Transmembrane</keyword>
<evidence type="ECO:0000313" key="6">
    <source>
        <dbReference type="Proteomes" id="UP000617531"/>
    </source>
</evidence>
<dbReference type="SMART" id="SM00560">
    <property type="entry name" value="LamGL"/>
    <property type="match status" value="1"/>
</dbReference>
<dbReference type="GO" id="GO:0006465">
    <property type="term" value="P:signal peptide processing"/>
    <property type="evidence" value="ECO:0007669"/>
    <property type="project" value="InterPro"/>
</dbReference>
<keyword evidence="6" id="KW-1185">Reference proteome</keyword>
<dbReference type="CDD" id="cd06530">
    <property type="entry name" value="S26_SPase_I"/>
    <property type="match status" value="1"/>
</dbReference>
<dbReference type="InterPro" id="IPR006558">
    <property type="entry name" value="LamG-like"/>
</dbReference>
<proteinExistence type="predicted"/>
<keyword evidence="2" id="KW-1015">Disulfide bond</keyword>
<dbReference type="AlphaFoldDB" id="A0A8J3GMR9"/>
<feature type="transmembrane region" description="Helical" evidence="3">
    <location>
        <begin position="168"/>
        <end position="189"/>
    </location>
</feature>
<dbReference type="InterPro" id="IPR013320">
    <property type="entry name" value="ConA-like_dom_sf"/>
</dbReference>
<feature type="transmembrane region" description="Helical" evidence="3">
    <location>
        <begin position="12"/>
        <end position="33"/>
    </location>
</feature>
<dbReference type="GO" id="GO:0004252">
    <property type="term" value="F:serine-type endopeptidase activity"/>
    <property type="evidence" value="ECO:0007669"/>
    <property type="project" value="InterPro"/>
</dbReference>
<dbReference type="Proteomes" id="UP000617531">
    <property type="component" value="Unassembled WGS sequence"/>
</dbReference>
<feature type="domain" description="LamG-like jellyroll fold" evidence="4">
    <location>
        <begin position="292"/>
        <end position="436"/>
    </location>
</feature>
<keyword evidence="3" id="KW-0472">Membrane</keyword>
<sequence length="446" mass="45712">MHVTLVITTLARIILFAVASCLFWSAIPTLWGWKATTVMSDSMAPAVRAGDIVVAMPVADPAASPGRVLLFEDPDHPGQLRLHRLVGPTAEGLLITRGDANATTDSTPVTPDDVHGVAVLRAPAIGLPFLWAREGRWELILGAVVATLGLGVVAFGRRNAHRADSDPAVARAIPSALAVIAAVTVVTVIGSSGTAHAAYASQSPNPSTALAAAPTFGCLVETPLDSPSLLYAVNEGTGTTATDASGNGRTGTILAGATREVGDCVGTSPSLALAAAVTSGITVPGAAIAPPNTFSIEIWFRTTSTGGGQLIGFGESATGTSAVADRRIWMTTGGGLRFSIRQNNTVRTLNAPGTYHDGGWHHAVATLSSAGMRLYVDGVLEASNTRTTAYHYNPYGSDGFWRVGGDTTTGMSGVLDATLVSSIDNAAVYTTALSASRVAAHYAAGR</sequence>
<dbReference type="SUPFAM" id="SSF49899">
    <property type="entry name" value="Concanavalin A-like lectins/glucanases"/>
    <property type="match status" value="1"/>
</dbReference>
<protein>
    <recommendedName>
        <fullName evidence="4">LamG-like jellyroll fold domain-containing protein</fullName>
    </recommendedName>
</protein>
<reference evidence="5" key="1">
    <citation type="journal article" date="2014" name="Int. J. Syst. Evol. Microbiol.">
        <title>Complete genome sequence of Corynebacterium casei LMG S-19264T (=DSM 44701T), isolated from a smear-ripened cheese.</title>
        <authorList>
            <consortium name="US DOE Joint Genome Institute (JGI-PGF)"/>
            <person name="Walter F."/>
            <person name="Albersmeier A."/>
            <person name="Kalinowski J."/>
            <person name="Ruckert C."/>
        </authorList>
    </citation>
    <scope>NUCLEOTIDE SEQUENCE</scope>
    <source>
        <strain evidence="5">CGMCC 1.16548</strain>
    </source>
</reference>
<accession>A0A8J3GMR9</accession>
<dbReference type="EMBL" id="BNAI01000001">
    <property type="protein sequence ID" value="GHF05122.1"/>
    <property type="molecule type" value="Genomic_DNA"/>
</dbReference>
<dbReference type="Gene3D" id="2.60.120.200">
    <property type="match status" value="1"/>
</dbReference>
<evidence type="ECO:0000256" key="2">
    <source>
        <dbReference type="ARBA" id="ARBA00023157"/>
    </source>
</evidence>
<evidence type="ECO:0000259" key="4">
    <source>
        <dbReference type="SMART" id="SM00560"/>
    </source>
</evidence>
<dbReference type="RefSeq" id="WP_191281527.1">
    <property type="nucleotide sequence ID" value="NZ_BNAI01000001.1"/>
</dbReference>
<name>A0A8J3GMR9_9MICO</name>
<evidence type="ECO:0000256" key="3">
    <source>
        <dbReference type="SAM" id="Phobius"/>
    </source>
</evidence>
<comment type="caution">
    <text evidence="5">The sequence shown here is derived from an EMBL/GenBank/DDBJ whole genome shotgun (WGS) entry which is preliminary data.</text>
</comment>
<reference evidence="5" key="2">
    <citation type="submission" date="2020-09" db="EMBL/GenBank/DDBJ databases">
        <authorList>
            <person name="Sun Q."/>
            <person name="Zhou Y."/>
        </authorList>
    </citation>
    <scope>NUCLEOTIDE SEQUENCE</scope>
    <source>
        <strain evidence="5">CGMCC 1.16548</strain>
    </source>
</reference>
<keyword evidence="3" id="KW-1133">Transmembrane helix</keyword>